<dbReference type="InterPro" id="IPR000679">
    <property type="entry name" value="Znf_GATA"/>
</dbReference>
<proteinExistence type="predicted"/>
<dbReference type="InterPro" id="IPR044589">
    <property type="entry name" value="GATA26/27"/>
</dbReference>
<evidence type="ECO:0000313" key="6">
    <source>
        <dbReference type="EMBL" id="KAK7359074.1"/>
    </source>
</evidence>
<dbReference type="CDD" id="cd00202">
    <property type="entry name" value="ZnF_GATA"/>
    <property type="match status" value="1"/>
</dbReference>
<dbReference type="SMART" id="SM00401">
    <property type="entry name" value="ZnF_GATA"/>
    <property type="match status" value="1"/>
</dbReference>
<evidence type="ECO:0000259" key="5">
    <source>
        <dbReference type="SMART" id="SM00401"/>
    </source>
</evidence>
<name>A0AAN9R5W2_CANGL</name>
<dbReference type="PANTHER" id="PTHR46855:SF21">
    <property type="entry name" value="GATA ZINC FINGER PROTEIN"/>
    <property type="match status" value="1"/>
</dbReference>
<dbReference type="GO" id="GO:0043565">
    <property type="term" value="F:sequence-specific DNA binding"/>
    <property type="evidence" value="ECO:0007669"/>
    <property type="project" value="InterPro"/>
</dbReference>
<dbReference type="Proteomes" id="UP001367508">
    <property type="component" value="Unassembled WGS sequence"/>
</dbReference>
<dbReference type="SUPFAM" id="SSF57716">
    <property type="entry name" value="Glucocorticoid receptor-like (DNA-binding domain)"/>
    <property type="match status" value="1"/>
</dbReference>
<evidence type="ECO:0000256" key="4">
    <source>
        <dbReference type="SAM" id="MobiDB-lite"/>
    </source>
</evidence>
<dbReference type="GO" id="GO:0006355">
    <property type="term" value="P:regulation of DNA-templated transcription"/>
    <property type="evidence" value="ECO:0007669"/>
    <property type="project" value="InterPro"/>
</dbReference>
<evidence type="ECO:0000256" key="3">
    <source>
        <dbReference type="ARBA" id="ARBA00023163"/>
    </source>
</evidence>
<keyword evidence="3" id="KW-0804">Transcription</keyword>
<reference evidence="6 7" key="1">
    <citation type="submission" date="2024-01" db="EMBL/GenBank/DDBJ databases">
        <title>The genomes of 5 underutilized Papilionoideae crops provide insights into root nodulation and disease resistanc.</title>
        <authorList>
            <person name="Jiang F."/>
        </authorList>
    </citation>
    <scope>NUCLEOTIDE SEQUENCE [LARGE SCALE GENOMIC DNA]</scope>
    <source>
        <strain evidence="6">LVBAO_FW01</strain>
        <tissue evidence="6">Leaves</tissue>
    </source>
</reference>
<protein>
    <recommendedName>
        <fullName evidence="5">GATA-type domain-containing protein</fullName>
    </recommendedName>
</protein>
<dbReference type="Gene3D" id="3.30.50.10">
    <property type="entry name" value="Erythroid Transcription Factor GATA-1, subunit A"/>
    <property type="match status" value="1"/>
</dbReference>
<organism evidence="6 7">
    <name type="scientific">Canavalia gladiata</name>
    <name type="common">Sword bean</name>
    <name type="synonym">Dolichos gladiatus</name>
    <dbReference type="NCBI Taxonomy" id="3824"/>
    <lineage>
        <taxon>Eukaryota</taxon>
        <taxon>Viridiplantae</taxon>
        <taxon>Streptophyta</taxon>
        <taxon>Embryophyta</taxon>
        <taxon>Tracheophyta</taxon>
        <taxon>Spermatophyta</taxon>
        <taxon>Magnoliopsida</taxon>
        <taxon>eudicotyledons</taxon>
        <taxon>Gunneridae</taxon>
        <taxon>Pentapetalae</taxon>
        <taxon>rosids</taxon>
        <taxon>fabids</taxon>
        <taxon>Fabales</taxon>
        <taxon>Fabaceae</taxon>
        <taxon>Papilionoideae</taxon>
        <taxon>50 kb inversion clade</taxon>
        <taxon>NPAAA clade</taxon>
        <taxon>indigoferoid/millettioid clade</taxon>
        <taxon>Phaseoleae</taxon>
        <taxon>Canavalia</taxon>
    </lineage>
</organism>
<dbReference type="Pfam" id="PF00320">
    <property type="entry name" value="GATA"/>
    <property type="match status" value="1"/>
</dbReference>
<dbReference type="AlphaFoldDB" id="A0AAN9R5W2"/>
<evidence type="ECO:0000256" key="1">
    <source>
        <dbReference type="ARBA" id="ARBA00023015"/>
    </source>
</evidence>
<dbReference type="PANTHER" id="PTHR46855">
    <property type="entry name" value="OSJNBB0038F03.10 PROTEIN"/>
    <property type="match status" value="1"/>
</dbReference>
<dbReference type="EMBL" id="JAYMYQ010000001">
    <property type="protein sequence ID" value="KAK7359074.1"/>
    <property type="molecule type" value="Genomic_DNA"/>
</dbReference>
<dbReference type="GO" id="GO:0008270">
    <property type="term" value="F:zinc ion binding"/>
    <property type="evidence" value="ECO:0007669"/>
    <property type="project" value="InterPro"/>
</dbReference>
<keyword evidence="1" id="KW-0805">Transcription regulation</keyword>
<feature type="domain" description="GATA-type" evidence="5">
    <location>
        <begin position="2"/>
        <end position="73"/>
    </location>
</feature>
<keyword evidence="7" id="KW-1185">Reference proteome</keyword>
<evidence type="ECO:0000313" key="7">
    <source>
        <dbReference type="Proteomes" id="UP001367508"/>
    </source>
</evidence>
<feature type="region of interest" description="Disordered" evidence="4">
    <location>
        <begin position="64"/>
        <end position="97"/>
    </location>
</feature>
<evidence type="ECO:0000256" key="2">
    <source>
        <dbReference type="ARBA" id="ARBA00023125"/>
    </source>
</evidence>
<keyword evidence="2" id="KW-0238">DNA-binding</keyword>
<comment type="caution">
    <text evidence="6">The sequence shown here is derived from an EMBL/GenBank/DDBJ whole genome shotgun (WGS) entry which is preliminary data.</text>
</comment>
<accession>A0AAN9R5W2</accession>
<dbReference type="InterPro" id="IPR013088">
    <property type="entry name" value="Znf_NHR/GATA"/>
</dbReference>
<gene>
    <name evidence="6" type="ORF">VNO77_01020</name>
</gene>
<sequence>MVKKCGPCLHCGIQCKSSSYVTPLWRNGPEDKPVLCNACGSRYRIWGSLEDYFPKHFQPEDLNNLKNLKGKSNDNVEGNKSPSYDPDSGGKDPHLWQNKIPSKKRSWMVCKEITPMKRFQTQLLSMWKHHRKPNESSSKDILVFDNVNSFIPSNEIGLGAVSLKSYGNST</sequence>